<keyword evidence="1 3" id="KW-0808">Transferase</keyword>
<sequence>MEIEIRPRTSADLEECAQLLVAVYERDAYPVEGVADPLSWLSPTGLMNAWVATIAGSTVGHALITAPKPTDDAATLWIEQSHEPASSIAVLGRLFVGPEGRNRGVGEQLTRAAMDYGAERNLRLVLDVMEKDKAAIRLYERLGWLNIGSTRHKFGIGQETSAQCYVSPPLS</sequence>
<dbReference type="HOGENOM" id="CLU_123909_0_0_11"/>
<dbReference type="Gene3D" id="3.40.630.30">
    <property type="match status" value="1"/>
</dbReference>
<keyword evidence="4" id="KW-1185">Reference proteome</keyword>
<dbReference type="STRING" id="1415166.NONO_c28130"/>
<evidence type="ECO:0000256" key="1">
    <source>
        <dbReference type="ARBA" id="ARBA00022679"/>
    </source>
</evidence>
<dbReference type="InterPro" id="IPR050769">
    <property type="entry name" value="NAT_camello-type"/>
</dbReference>
<feature type="domain" description="N-acetyltransferase" evidence="2">
    <location>
        <begin position="3"/>
        <end position="167"/>
    </location>
</feature>
<dbReference type="GO" id="GO:0008080">
    <property type="term" value="F:N-acetyltransferase activity"/>
    <property type="evidence" value="ECO:0007669"/>
    <property type="project" value="InterPro"/>
</dbReference>
<accession>W5TE31</accession>
<dbReference type="InterPro" id="IPR000182">
    <property type="entry name" value="GNAT_dom"/>
</dbReference>
<dbReference type="InterPro" id="IPR016181">
    <property type="entry name" value="Acyl_CoA_acyltransferase"/>
</dbReference>
<gene>
    <name evidence="3" type="ORF">NONO_c28130</name>
</gene>
<name>W5TE31_9NOCA</name>
<proteinExistence type="predicted"/>
<dbReference type="SUPFAM" id="SSF55729">
    <property type="entry name" value="Acyl-CoA N-acyltransferases (Nat)"/>
    <property type="match status" value="1"/>
</dbReference>
<protein>
    <submittedName>
        <fullName evidence="3">Acetyltransferase</fullName>
    </submittedName>
</protein>
<dbReference type="PATRIC" id="fig|1415166.3.peg.2885"/>
<dbReference type="PROSITE" id="PS51186">
    <property type="entry name" value="GNAT"/>
    <property type="match status" value="1"/>
</dbReference>
<dbReference type="eggNOG" id="COG1247">
    <property type="taxonomic scope" value="Bacteria"/>
</dbReference>
<dbReference type="OrthoDB" id="4458954at2"/>
<dbReference type="PANTHER" id="PTHR13947:SF37">
    <property type="entry name" value="LD18367P"/>
    <property type="match status" value="1"/>
</dbReference>
<dbReference type="AlphaFoldDB" id="W5TE31"/>
<evidence type="ECO:0000313" key="3">
    <source>
        <dbReference type="EMBL" id="AHH17605.1"/>
    </source>
</evidence>
<evidence type="ECO:0000259" key="2">
    <source>
        <dbReference type="PROSITE" id="PS51186"/>
    </source>
</evidence>
<dbReference type="CDD" id="cd04301">
    <property type="entry name" value="NAT_SF"/>
    <property type="match status" value="1"/>
</dbReference>
<dbReference type="PANTHER" id="PTHR13947">
    <property type="entry name" value="GNAT FAMILY N-ACETYLTRANSFERASE"/>
    <property type="match status" value="1"/>
</dbReference>
<dbReference type="Proteomes" id="UP000019150">
    <property type="component" value="Chromosome"/>
</dbReference>
<dbReference type="Pfam" id="PF00583">
    <property type="entry name" value="Acetyltransf_1"/>
    <property type="match status" value="1"/>
</dbReference>
<evidence type="ECO:0000313" key="4">
    <source>
        <dbReference type="Proteomes" id="UP000019150"/>
    </source>
</evidence>
<organism evidence="3 4">
    <name type="scientific">Nocardia nova SH22a</name>
    <dbReference type="NCBI Taxonomy" id="1415166"/>
    <lineage>
        <taxon>Bacteria</taxon>
        <taxon>Bacillati</taxon>
        <taxon>Actinomycetota</taxon>
        <taxon>Actinomycetes</taxon>
        <taxon>Mycobacteriales</taxon>
        <taxon>Nocardiaceae</taxon>
        <taxon>Nocardia</taxon>
    </lineage>
</organism>
<reference evidence="3 4" key="1">
    <citation type="journal article" date="2014" name="Appl. Environ. Microbiol.">
        <title>Insights into the Microbial Degradation of Rubber and Gutta-Percha by Analysis of the Complete Genome of Nocardia nova SH22a.</title>
        <authorList>
            <person name="Luo Q."/>
            <person name="Hiessl S."/>
            <person name="Poehlein A."/>
            <person name="Daniel R."/>
            <person name="Steinbuchel A."/>
        </authorList>
    </citation>
    <scope>NUCLEOTIDE SEQUENCE [LARGE SCALE GENOMIC DNA]</scope>
    <source>
        <strain evidence="3">SH22a</strain>
    </source>
</reference>
<dbReference type="KEGG" id="nno:NONO_c28130"/>
<dbReference type="EMBL" id="CP006850">
    <property type="protein sequence ID" value="AHH17605.1"/>
    <property type="molecule type" value="Genomic_DNA"/>
</dbReference>